<dbReference type="Gene3D" id="2.40.70.10">
    <property type="entry name" value="Acid Proteases"/>
    <property type="match status" value="1"/>
</dbReference>
<keyword evidence="4" id="KW-1185">Reference proteome</keyword>
<gene>
    <name evidence="3" type="ORF">Taro_049696</name>
</gene>
<dbReference type="Pfam" id="PF14543">
    <property type="entry name" value="TAXi_N"/>
    <property type="match status" value="1"/>
</dbReference>
<sequence length="219" mass="23787">MRRKGKQWRRRQATYLHFSPSRRLGLDFIVDRANASPPASGFIVFRHVEDALLNITSNGASHLLYLSSVVVSTRKTVAFIASGCQVLQSANYVVRICLGKAPQPMLMALDTSNDATWLPCPICAGCPPPSAIFDSTKSSSFTLVPCGDARCNQVPNTSCQGTNRSFNMTYGGSVFQAALSHDTLHIPDDIFPAYTFGSLQKVMGRSVSPQGLLGLGWSR</sequence>
<organism evidence="3 4">
    <name type="scientific">Colocasia esculenta</name>
    <name type="common">Wild taro</name>
    <name type="synonym">Arum esculentum</name>
    <dbReference type="NCBI Taxonomy" id="4460"/>
    <lineage>
        <taxon>Eukaryota</taxon>
        <taxon>Viridiplantae</taxon>
        <taxon>Streptophyta</taxon>
        <taxon>Embryophyta</taxon>
        <taxon>Tracheophyta</taxon>
        <taxon>Spermatophyta</taxon>
        <taxon>Magnoliopsida</taxon>
        <taxon>Liliopsida</taxon>
        <taxon>Araceae</taxon>
        <taxon>Aroideae</taxon>
        <taxon>Colocasieae</taxon>
        <taxon>Colocasia</taxon>
    </lineage>
</organism>
<dbReference type="PROSITE" id="PS51767">
    <property type="entry name" value="PEPTIDASE_A1"/>
    <property type="match status" value="1"/>
</dbReference>
<dbReference type="PANTHER" id="PTHR13683:SF798">
    <property type="entry name" value="ASPARTYL PROTEASE AED3-LIKE"/>
    <property type="match status" value="1"/>
</dbReference>
<dbReference type="CDD" id="cd05471">
    <property type="entry name" value="pepsin_like"/>
    <property type="match status" value="1"/>
</dbReference>
<dbReference type="AlphaFoldDB" id="A0A843XBN6"/>
<accession>A0A843XBN6</accession>
<evidence type="ECO:0000256" key="1">
    <source>
        <dbReference type="ARBA" id="ARBA00007447"/>
    </source>
</evidence>
<comment type="caution">
    <text evidence="3">The sequence shown here is derived from an EMBL/GenBank/DDBJ whole genome shotgun (WGS) entry which is preliminary data.</text>
</comment>
<protein>
    <recommendedName>
        <fullName evidence="2">Peptidase A1 domain-containing protein</fullName>
    </recommendedName>
</protein>
<proteinExistence type="inferred from homology"/>
<dbReference type="InterPro" id="IPR032861">
    <property type="entry name" value="TAXi_N"/>
</dbReference>
<dbReference type="GO" id="GO:0004190">
    <property type="term" value="F:aspartic-type endopeptidase activity"/>
    <property type="evidence" value="ECO:0007669"/>
    <property type="project" value="InterPro"/>
</dbReference>
<dbReference type="GO" id="GO:0006508">
    <property type="term" value="P:proteolysis"/>
    <property type="evidence" value="ECO:0007669"/>
    <property type="project" value="InterPro"/>
</dbReference>
<evidence type="ECO:0000313" key="3">
    <source>
        <dbReference type="EMBL" id="MQM16736.1"/>
    </source>
</evidence>
<dbReference type="InterPro" id="IPR021109">
    <property type="entry name" value="Peptidase_aspartic_dom_sf"/>
</dbReference>
<dbReference type="Proteomes" id="UP000652761">
    <property type="component" value="Unassembled WGS sequence"/>
</dbReference>
<evidence type="ECO:0000313" key="4">
    <source>
        <dbReference type="Proteomes" id="UP000652761"/>
    </source>
</evidence>
<reference evidence="3" key="1">
    <citation type="submission" date="2017-07" db="EMBL/GenBank/DDBJ databases">
        <title>Taro Niue Genome Assembly and Annotation.</title>
        <authorList>
            <person name="Atibalentja N."/>
            <person name="Keating K."/>
            <person name="Fields C.J."/>
        </authorList>
    </citation>
    <scope>NUCLEOTIDE SEQUENCE</scope>
    <source>
        <strain evidence="3">Niue_2</strain>
        <tissue evidence="3">Leaf</tissue>
    </source>
</reference>
<dbReference type="SUPFAM" id="SSF50630">
    <property type="entry name" value="Acid proteases"/>
    <property type="match status" value="1"/>
</dbReference>
<dbReference type="OrthoDB" id="1727147at2759"/>
<dbReference type="EMBL" id="NMUH01007144">
    <property type="protein sequence ID" value="MQM16736.1"/>
    <property type="molecule type" value="Genomic_DNA"/>
</dbReference>
<feature type="domain" description="Peptidase A1" evidence="2">
    <location>
        <begin position="92"/>
        <end position="219"/>
    </location>
</feature>
<evidence type="ECO:0000259" key="2">
    <source>
        <dbReference type="PROSITE" id="PS51767"/>
    </source>
</evidence>
<comment type="similarity">
    <text evidence="1">Belongs to the peptidase A1 family.</text>
</comment>
<name>A0A843XBN6_COLES</name>
<dbReference type="InterPro" id="IPR033121">
    <property type="entry name" value="PEPTIDASE_A1"/>
</dbReference>
<dbReference type="InterPro" id="IPR034164">
    <property type="entry name" value="Pepsin-like_dom"/>
</dbReference>
<dbReference type="PANTHER" id="PTHR13683">
    <property type="entry name" value="ASPARTYL PROTEASES"/>
    <property type="match status" value="1"/>
</dbReference>
<dbReference type="InterPro" id="IPR001461">
    <property type="entry name" value="Aspartic_peptidase_A1"/>
</dbReference>